<evidence type="ECO:0000313" key="3">
    <source>
        <dbReference type="Proteomes" id="UP000265703"/>
    </source>
</evidence>
<dbReference type="STRING" id="658196.A0A397T974"/>
<accession>A0A397T974</accession>
<feature type="region of interest" description="Disordered" evidence="1">
    <location>
        <begin position="1"/>
        <end position="57"/>
    </location>
</feature>
<keyword evidence="3" id="KW-1185">Reference proteome</keyword>
<dbReference type="AlphaFoldDB" id="A0A397T974"/>
<dbReference type="Proteomes" id="UP000265703">
    <property type="component" value="Unassembled WGS sequence"/>
</dbReference>
<sequence>MIKTKGKREKEVQQKKLEEERKHIEEEERLKEETRERKKKKKSSDEEKQKDQLQLQQMMEAGHIKIEGLSQGETADKQRAVQIEAEQSATVVKDFIEPVKEKVEIKEGLSRVEIAVKGSWKQESELKKVGKILKSRKRKTLKTNEMKKVDKTATKVKPSIKKFESTCESLAKRPVKEKELEKSEEELEETETKSEEDSEEVTKSEHKKQ</sequence>
<comment type="caution">
    <text evidence="2">The sequence shown here is derived from an EMBL/GenBank/DDBJ whole genome shotgun (WGS) entry which is preliminary data.</text>
</comment>
<proteinExistence type="predicted"/>
<feature type="compositionally biased region" description="Basic and acidic residues" evidence="1">
    <location>
        <begin position="8"/>
        <end position="36"/>
    </location>
</feature>
<gene>
    <name evidence="2" type="ORF">C1645_820048</name>
</gene>
<organism evidence="2 3">
    <name type="scientific">Glomus cerebriforme</name>
    <dbReference type="NCBI Taxonomy" id="658196"/>
    <lineage>
        <taxon>Eukaryota</taxon>
        <taxon>Fungi</taxon>
        <taxon>Fungi incertae sedis</taxon>
        <taxon>Mucoromycota</taxon>
        <taxon>Glomeromycotina</taxon>
        <taxon>Glomeromycetes</taxon>
        <taxon>Glomerales</taxon>
        <taxon>Glomeraceae</taxon>
        <taxon>Glomus</taxon>
    </lineage>
</organism>
<evidence type="ECO:0000313" key="2">
    <source>
        <dbReference type="EMBL" id="RIA92857.1"/>
    </source>
</evidence>
<name>A0A397T974_9GLOM</name>
<protein>
    <submittedName>
        <fullName evidence="2">Uncharacterized protein</fullName>
    </submittedName>
</protein>
<evidence type="ECO:0000256" key="1">
    <source>
        <dbReference type="SAM" id="MobiDB-lite"/>
    </source>
</evidence>
<dbReference type="EMBL" id="QKYT01000115">
    <property type="protein sequence ID" value="RIA92857.1"/>
    <property type="molecule type" value="Genomic_DNA"/>
</dbReference>
<feature type="compositionally biased region" description="Basic and acidic residues" evidence="1">
    <location>
        <begin position="190"/>
        <end position="209"/>
    </location>
</feature>
<feature type="region of interest" description="Disordered" evidence="1">
    <location>
        <begin position="173"/>
        <end position="209"/>
    </location>
</feature>
<reference evidence="2 3" key="1">
    <citation type="submission" date="2018-06" db="EMBL/GenBank/DDBJ databases">
        <title>Comparative genomics reveals the genomic features of Rhizophagus irregularis, R. cerebriforme, R. diaphanum and Gigaspora rosea, and their symbiotic lifestyle signature.</title>
        <authorList>
            <person name="Morin E."/>
            <person name="San Clemente H."/>
            <person name="Chen E.C.H."/>
            <person name="De La Providencia I."/>
            <person name="Hainaut M."/>
            <person name="Kuo A."/>
            <person name="Kohler A."/>
            <person name="Murat C."/>
            <person name="Tang N."/>
            <person name="Roy S."/>
            <person name="Loubradou J."/>
            <person name="Henrissat B."/>
            <person name="Grigoriev I.V."/>
            <person name="Corradi N."/>
            <person name="Roux C."/>
            <person name="Martin F.M."/>
        </authorList>
    </citation>
    <scope>NUCLEOTIDE SEQUENCE [LARGE SCALE GENOMIC DNA]</scope>
    <source>
        <strain evidence="2 3">DAOM 227022</strain>
    </source>
</reference>